<gene>
    <name evidence="2" type="ORF">EGT50_05795</name>
</gene>
<evidence type="ECO:0000313" key="2">
    <source>
        <dbReference type="EMBL" id="RVW04005.1"/>
    </source>
</evidence>
<dbReference type="Proteomes" id="UP000283479">
    <property type="component" value="Unassembled WGS sequence"/>
</dbReference>
<sequence length="62" mass="6546">MRTRPIRCLYIGSLSTSARGDAPESSGAIEGTRVGRAPGAQSWHPHVWVRLKGAGMSVGVDV</sequence>
<dbReference type="AlphaFoldDB" id="A0A3S3AMC9"/>
<evidence type="ECO:0000313" key="3">
    <source>
        <dbReference type="Proteomes" id="UP000283479"/>
    </source>
</evidence>
<feature type="region of interest" description="Disordered" evidence="1">
    <location>
        <begin position="16"/>
        <end position="40"/>
    </location>
</feature>
<name>A0A3S3AMC9_9NOCA</name>
<protein>
    <submittedName>
        <fullName evidence="2">Uncharacterized protein</fullName>
    </submittedName>
</protein>
<proteinExistence type="predicted"/>
<comment type="caution">
    <text evidence="2">The sequence shown here is derived from an EMBL/GenBank/DDBJ whole genome shotgun (WGS) entry which is preliminary data.</text>
</comment>
<reference evidence="2 3" key="1">
    <citation type="submission" date="2018-11" db="EMBL/GenBank/DDBJ databases">
        <title>Rhodococcus spongicola sp. nov. and Rhodococcus xishaensis sp. nov. from marine sponges.</title>
        <authorList>
            <person name="Li L."/>
            <person name="Lin H.W."/>
        </authorList>
    </citation>
    <scope>NUCLEOTIDE SEQUENCE [LARGE SCALE GENOMIC DNA]</scope>
    <source>
        <strain evidence="2 3">LHW51113</strain>
    </source>
</reference>
<evidence type="ECO:0000256" key="1">
    <source>
        <dbReference type="SAM" id="MobiDB-lite"/>
    </source>
</evidence>
<organism evidence="2 3">
    <name type="scientific">Rhodococcus xishaensis</name>
    <dbReference type="NCBI Taxonomy" id="2487364"/>
    <lineage>
        <taxon>Bacteria</taxon>
        <taxon>Bacillati</taxon>
        <taxon>Actinomycetota</taxon>
        <taxon>Actinomycetes</taxon>
        <taxon>Mycobacteriales</taxon>
        <taxon>Nocardiaceae</taxon>
        <taxon>Rhodococcus</taxon>
    </lineage>
</organism>
<keyword evidence="3" id="KW-1185">Reference proteome</keyword>
<accession>A0A3S3AMC9</accession>
<dbReference type="EMBL" id="RKLO01000002">
    <property type="protein sequence ID" value="RVW04005.1"/>
    <property type="molecule type" value="Genomic_DNA"/>
</dbReference>